<dbReference type="GO" id="GO:0003677">
    <property type="term" value="F:DNA binding"/>
    <property type="evidence" value="ECO:0007669"/>
    <property type="project" value="InterPro"/>
</dbReference>
<keyword evidence="3" id="KW-1185">Reference proteome</keyword>
<dbReference type="EMBL" id="MK759918">
    <property type="protein sequence ID" value="QCQ57821.1"/>
    <property type="molecule type" value="Genomic_DNA"/>
</dbReference>
<dbReference type="InterPro" id="IPR010982">
    <property type="entry name" value="Lambda_DNA-bd_dom_sf"/>
</dbReference>
<feature type="domain" description="HTH cro/C1-type" evidence="1">
    <location>
        <begin position="10"/>
        <end position="64"/>
    </location>
</feature>
<dbReference type="Proteomes" id="UP000302244">
    <property type="component" value="Segment"/>
</dbReference>
<accession>A0A4P8MUZ6</accession>
<organism evidence="2 3">
    <name type="scientific">Bacillus phage vB_BtS_B83</name>
    <dbReference type="NCBI Taxonomy" id="2565501"/>
    <lineage>
        <taxon>Viruses</taxon>
        <taxon>Duplodnaviria</taxon>
        <taxon>Heunggongvirae</taxon>
        <taxon>Uroviricota</taxon>
        <taxon>Caudoviricetes</taxon>
        <taxon>Skryabinvirinae</taxon>
        <taxon>Pushchinovirus</taxon>
        <taxon>Pushchinovirus B83</taxon>
    </lineage>
</organism>
<sequence>MDKNEKVLLIKTARKNKDLKQWEIAEMVGINRSYYAGIEVLSKTPSLRVATSIADILDIDVKFFLK</sequence>
<name>A0A4P8MUZ6_9CAUD</name>
<evidence type="ECO:0000259" key="1">
    <source>
        <dbReference type="PROSITE" id="PS50943"/>
    </source>
</evidence>
<reference evidence="2 3" key="1">
    <citation type="submission" date="2019-04" db="EMBL/GenBank/DDBJ databases">
        <title>Bacillus phage vB_BtS_B83 previously designated as a plasmid may represent new Siphoviridae genus.</title>
        <authorList>
            <person name="Piligrimova E."/>
            <person name="Kazantseva O."/>
            <person name="Zagorodny V."/>
            <person name="Shadrin A."/>
        </authorList>
    </citation>
    <scope>NUCLEOTIDE SEQUENCE [LARGE SCALE GENOMIC DNA]</scope>
</reference>
<evidence type="ECO:0000313" key="2">
    <source>
        <dbReference type="EMBL" id="QCQ57821.1"/>
    </source>
</evidence>
<proteinExistence type="predicted"/>
<dbReference type="Gene3D" id="1.10.260.40">
    <property type="entry name" value="lambda repressor-like DNA-binding domains"/>
    <property type="match status" value="1"/>
</dbReference>
<evidence type="ECO:0000313" key="3">
    <source>
        <dbReference type="Proteomes" id="UP000302244"/>
    </source>
</evidence>
<dbReference type="Pfam" id="PF01381">
    <property type="entry name" value="HTH_3"/>
    <property type="match status" value="1"/>
</dbReference>
<protein>
    <submittedName>
        <fullName evidence="2">XRE-family transcriptional regulator</fullName>
    </submittedName>
</protein>
<gene>
    <name evidence="2" type="ORF">B83_gp42</name>
</gene>
<dbReference type="SMART" id="SM00530">
    <property type="entry name" value="HTH_XRE"/>
    <property type="match status" value="1"/>
</dbReference>
<dbReference type="SUPFAM" id="SSF47413">
    <property type="entry name" value="lambda repressor-like DNA-binding domains"/>
    <property type="match status" value="1"/>
</dbReference>
<dbReference type="InterPro" id="IPR001387">
    <property type="entry name" value="Cro/C1-type_HTH"/>
</dbReference>
<dbReference type="CDD" id="cd00093">
    <property type="entry name" value="HTH_XRE"/>
    <property type="match status" value="1"/>
</dbReference>
<dbReference type="PROSITE" id="PS50943">
    <property type="entry name" value="HTH_CROC1"/>
    <property type="match status" value="1"/>
</dbReference>